<gene>
    <name evidence="2" type="ORF">NX782_03945</name>
</gene>
<evidence type="ECO:0000313" key="3">
    <source>
        <dbReference type="Proteomes" id="UP001205560"/>
    </source>
</evidence>
<feature type="chain" id="PRO_5045052426" description="DUF4412 domain-containing protein" evidence="1">
    <location>
        <begin position="23"/>
        <end position="266"/>
    </location>
</feature>
<keyword evidence="3" id="KW-1185">Reference proteome</keyword>
<reference evidence="2 3" key="1">
    <citation type="submission" date="2022-08" db="EMBL/GenBank/DDBJ databases">
        <title>Reclassification of Massilia species as members of the genera Telluria, Duganella, Pseudoduganella, Mokoshia gen. nov. and Zemynaea gen. nov. using orthogonal and non-orthogonal genome-based approaches.</title>
        <authorList>
            <person name="Bowman J.P."/>
        </authorList>
    </citation>
    <scope>NUCLEOTIDE SEQUENCE [LARGE SCALE GENOMIC DNA]</scope>
    <source>
        <strain evidence="2 3">LMG 28164</strain>
    </source>
</reference>
<keyword evidence="1" id="KW-0732">Signal</keyword>
<accession>A0ABT2A2D4</accession>
<organism evidence="2 3">
    <name type="scientific">Massilia norwichensis</name>
    <dbReference type="NCBI Taxonomy" id="1442366"/>
    <lineage>
        <taxon>Bacteria</taxon>
        <taxon>Pseudomonadati</taxon>
        <taxon>Pseudomonadota</taxon>
        <taxon>Betaproteobacteria</taxon>
        <taxon>Burkholderiales</taxon>
        <taxon>Oxalobacteraceae</taxon>
        <taxon>Telluria group</taxon>
        <taxon>Massilia</taxon>
    </lineage>
</organism>
<evidence type="ECO:0000256" key="1">
    <source>
        <dbReference type="SAM" id="SignalP"/>
    </source>
</evidence>
<dbReference type="RefSeq" id="WP_258844114.1">
    <property type="nucleotide sequence ID" value="NZ_JANUGX010000003.1"/>
</dbReference>
<dbReference type="Pfam" id="PF20329">
    <property type="entry name" value="DUF6624"/>
    <property type="match status" value="1"/>
</dbReference>
<dbReference type="InterPro" id="IPR046732">
    <property type="entry name" value="DUF6624"/>
</dbReference>
<dbReference type="EMBL" id="JANUGX010000003">
    <property type="protein sequence ID" value="MCS0588350.1"/>
    <property type="molecule type" value="Genomic_DNA"/>
</dbReference>
<comment type="caution">
    <text evidence="2">The sequence shown here is derived from an EMBL/GenBank/DDBJ whole genome shotgun (WGS) entry which is preliminary data.</text>
</comment>
<sequence length="266" mass="28910">MKFSPCAAALAILAFTALPGHADEPSTQTTITIYAGGKPVATLMMPIGAKGNLAANANHVDDGNTQTRFTGNVQGKLQLPAAQELVFYGEDIELKTEKLSPERLRAVRDIEAMAVSDQLYRGRSATGELSPEEWKKQNAIDAANMKRLVEIVDAFGWPGVRFAGAASGTAFLVLQHADHASQRKYLPLLREAVRRHDAIGSDLAMLEDRVRVADGKPQLYGTQLATNPLRFAPIEDEARVDERRSSVGLPPLAEYAKMLGLNYTPK</sequence>
<feature type="signal peptide" evidence="1">
    <location>
        <begin position="1"/>
        <end position="22"/>
    </location>
</feature>
<proteinExistence type="predicted"/>
<protein>
    <recommendedName>
        <fullName evidence="4">DUF4412 domain-containing protein</fullName>
    </recommendedName>
</protein>
<evidence type="ECO:0000313" key="2">
    <source>
        <dbReference type="EMBL" id="MCS0588350.1"/>
    </source>
</evidence>
<name>A0ABT2A2D4_9BURK</name>
<evidence type="ECO:0008006" key="4">
    <source>
        <dbReference type="Google" id="ProtNLM"/>
    </source>
</evidence>
<dbReference type="Proteomes" id="UP001205560">
    <property type="component" value="Unassembled WGS sequence"/>
</dbReference>